<reference evidence="2" key="1">
    <citation type="submission" date="2017-06" db="EMBL/GenBank/DDBJ databases">
        <authorList>
            <person name="Varghese N."/>
            <person name="Submissions S."/>
        </authorList>
    </citation>
    <scope>NUCLEOTIDE SEQUENCE [LARGE SCALE GENOMIC DNA]</scope>
    <source>
        <strain evidence="2">Ca-68</strain>
    </source>
</reference>
<keyword evidence="2" id="KW-1185">Reference proteome</keyword>
<name>A0A238YCY6_9PROT</name>
<evidence type="ECO:0000313" key="2">
    <source>
        <dbReference type="Proteomes" id="UP000198305"/>
    </source>
</evidence>
<accession>A0A238YCY6</accession>
<organism evidence="1 2">
    <name type="scientific">Methylobacillus rhizosphaerae</name>
    <dbReference type="NCBI Taxonomy" id="551994"/>
    <lineage>
        <taxon>Bacteria</taxon>
        <taxon>Pseudomonadati</taxon>
        <taxon>Pseudomonadota</taxon>
        <taxon>Betaproteobacteria</taxon>
        <taxon>Nitrosomonadales</taxon>
        <taxon>Methylophilaceae</taxon>
        <taxon>Methylobacillus</taxon>
    </lineage>
</organism>
<sequence>MSADSRSDINIYRSRKIESLPQWIDADGIKIYTISAQNKPVDQAPYLARLAEVKKSRRAGWATTPAFVIFHDGESMAYLVLAWWGNDNELFTSVSVKTASGWIEDAGQYSFCVYDLEVFWAERNYFVEQIYCLQPDLAGYRARRLVSV</sequence>
<evidence type="ECO:0000313" key="1">
    <source>
        <dbReference type="EMBL" id="SNR68591.1"/>
    </source>
</evidence>
<protein>
    <submittedName>
        <fullName evidence="1">Uncharacterized protein</fullName>
    </submittedName>
</protein>
<dbReference type="AlphaFoldDB" id="A0A238YCY6"/>
<proteinExistence type="predicted"/>
<dbReference type="Proteomes" id="UP000198305">
    <property type="component" value="Unassembled WGS sequence"/>
</dbReference>
<gene>
    <name evidence="1" type="ORF">SAMN05192560_0475</name>
</gene>
<dbReference type="EMBL" id="FZOA01000002">
    <property type="protein sequence ID" value="SNR68591.1"/>
    <property type="molecule type" value="Genomic_DNA"/>
</dbReference>